<evidence type="ECO:0000256" key="2">
    <source>
        <dbReference type="SAM" id="Coils"/>
    </source>
</evidence>
<dbReference type="PROSITE" id="PS50937">
    <property type="entry name" value="HTH_MERR_2"/>
    <property type="match status" value="1"/>
</dbReference>
<dbReference type="Proteomes" id="UP001139682">
    <property type="component" value="Unassembled WGS sequence"/>
</dbReference>
<evidence type="ECO:0000313" key="5">
    <source>
        <dbReference type="Proteomes" id="UP001139682"/>
    </source>
</evidence>
<dbReference type="PANTHER" id="PTHR30204:SF92">
    <property type="entry name" value="HTH-TYPE TRANSCRIPTIONAL REGULATOR ZNTR"/>
    <property type="match status" value="1"/>
</dbReference>
<dbReference type="Pfam" id="PF13411">
    <property type="entry name" value="MerR_1"/>
    <property type="match status" value="1"/>
</dbReference>
<protein>
    <submittedName>
        <fullName evidence="4">MerR family transcriptional regulator</fullName>
    </submittedName>
</protein>
<dbReference type="InterPro" id="IPR047057">
    <property type="entry name" value="MerR_fam"/>
</dbReference>
<name>A0A9X2ARA4_9GAMM</name>
<evidence type="ECO:0000256" key="1">
    <source>
        <dbReference type="ARBA" id="ARBA00023125"/>
    </source>
</evidence>
<feature type="domain" description="HTH merR-type" evidence="3">
    <location>
        <begin position="9"/>
        <end position="77"/>
    </location>
</feature>
<dbReference type="InterPro" id="IPR009061">
    <property type="entry name" value="DNA-bd_dom_put_sf"/>
</dbReference>
<gene>
    <name evidence="4" type="ORF">MST27_02760</name>
</gene>
<dbReference type="InterPro" id="IPR000551">
    <property type="entry name" value="MerR-type_HTH_dom"/>
</dbReference>
<dbReference type="PANTHER" id="PTHR30204">
    <property type="entry name" value="REDOX-CYCLING DRUG-SENSING TRANSCRIPTIONAL ACTIVATOR SOXR"/>
    <property type="match status" value="1"/>
</dbReference>
<evidence type="ECO:0000313" key="4">
    <source>
        <dbReference type="EMBL" id="MCJ0972290.1"/>
    </source>
</evidence>
<dbReference type="SUPFAM" id="SSF46955">
    <property type="entry name" value="Putative DNA-binding domain"/>
    <property type="match status" value="1"/>
</dbReference>
<dbReference type="RefSeq" id="WP_243604468.1">
    <property type="nucleotide sequence ID" value="NZ_JALGRD010000001.1"/>
</dbReference>
<dbReference type="CDD" id="cd01282">
    <property type="entry name" value="HTH_MerR-like_sg3"/>
    <property type="match status" value="1"/>
</dbReference>
<feature type="coiled-coil region" evidence="2">
    <location>
        <begin position="91"/>
        <end position="125"/>
    </location>
</feature>
<reference evidence="4" key="1">
    <citation type="submission" date="2022-03" db="EMBL/GenBank/DDBJ databases">
        <title>Pseudomonas marianensis sp. nov., a marine bacterium isolated from deep-sea sediments of the Mariana Trench.</title>
        <authorList>
            <person name="Wei Y."/>
        </authorList>
    </citation>
    <scope>NUCLEOTIDE SEQUENCE</scope>
    <source>
        <strain evidence="4">PS1</strain>
    </source>
</reference>
<keyword evidence="2" id="KW-0175">Coiled coil</keyword>
<keyword evidence="1" id="KW-0238">DNA-binding</keyword>
<sequence length="125" mass="14084">MNKTPTSSLLSIGQLARQTGASVRSIRHYDDHRLLTSSRADNGYRYFQATAVVQVRQIQRMIAAGFTLADIKGFPDCMRLIEGAKACPETSAVQRERLAHIERQIEELERRRALLLETLQDGIAD</sequence>
<dbReference type="SMART" id="SM00422">
    <property type="entry name" value="HTH_MERR"/>
    <property type="match status" value="1"/>
</dbReference>
<evidence type="ECO:0000259" key="3">
    <source>
        <dbReference type="PROSITE" id="PS50937"/>
    </source>
</evidence>
<proteinExistence type="predicted"/>
<dbReference type="GO" id="GO:0003700">
    <property type="term" value="F:DNA-binding transcription factor activity"/>
    <property type="evidence" value="ECO:0007669"/>
    <property type="project" value="InterPro"/>
</dbReference>
<dbReference type="EMBL" id="JALGRD010000001">
    <property type="protein sequence ID" value="MCJ0972290.1"/>
    <property type="molecule type" value="Genomic_DNA"/>
</dbReference>
<dbReference type="Gene3D" id="1.10.1660.10">
    <property type="match status" value="1"/>
</dbReference>
<keyword evidence="5" id="KW-1185">Reference proteome</keyword>
<comment type="caution">
    <text evidence="4">The sequence shown here is derived from an EMBL/GenBank/DDBJ whole genome shotgun (WGS) entry which is preliminary data.</text>
</comment>
<dbReference type="AlphaFoldDB" id="A0A9X2ARA4"/>
<accession>A0A9X2ARA4</accession>
<organism evidence="4 5">
    <name type="scientific">Stutzerimonas marianensis</name>
    <dbReference type="NCBI Taxonomy" id="2929513"/>
    <lineage>
        <taxon>Bacteria</taxon>
        <taxon>Pseudomonadati</taxon>
        <taxon>Pseudomonadota</taxon>
        <taxon>Gammaproteobacteria</taxon>
        <taxon>Pseudomonadales</taxon>
        <taxon>Pseudomonadaceae</taxon>
        <taxon>Stutzerimonas</taxon>
    </lineage>
</organism>
<dbReference type="GO" id="GO:0003677">
    <property type="term" value="F:DNA binding"/>
    <property type="evidence" value="ECO:0007669"/>
    <property type="project" value="UniProtKB-KW"/>
</dbReference>